<dbReference type="EMBL" id="KZ505873">
    <property type="protein sequence ID" value="PKU43756.1"/>
    <property type="molecule type" value="Genomic_DNA"/>
</dbReference>
<accession>A0A2I0UCG6</accession>
<evidence type="ECO:0000313" key="2">
    <source>
        <dbReference type="EMBL" id="PKU43756.1"/>
    </source>
</evidence>
<dbReference type="PANTHER" id="PTHR33332">
    <property type="entry name" value="REVERSE TRANSCRIPTASE DOMAIN-CONTAINING PROTEIN"/>
    <property type="match status" value="1"/>
</dbReference>
<organism evidence="2 3">
    <name type="scientific">Limosa lapponica baueri</name>
    <dbReference type="NCBI Taxonomy" id="1758121"/>
    <lineage>
        <taxon>Eukaryota</taxon>
        <taxon>Metazoa</taxon>
        <taxon>Chordata</taxon>
        <taxon>Craniata</taxon>
        <taxon>Vertebrata</taxon>
        <taxon>Euteleostomi</taxon>
        <taxon>Archelosauria</taxon>
        <taxon>Archosauria</taxon>
        <taxon>Dinosauria</taxon>
        <taxon>Saurischia</taxon>
        <taxon>Theropoda</taxon>
        <taxon>Coelurosauria</taxon>
        <taxon>Aves</taxon>
        <taxon>Neognathae</taxon>
        <taxon>Neoaves</taxon>
        <taxon>Charadriiformes</taxon>
        <taxon>Scolopacidae</taxon>
        <taxon>Limosa</taxon>
    </lineage>
</organism>
<reference evidence="3" key="2">
    <citation type="submission" date="2017-12" db="EMBL/GenBank/DDBJ databases">
        <title>Genome sequence of the Bar-tailed Godwit (Limosa lapponica baueri).</title>
        <authorList>
            <person name="Lima N.C.B."/>
            <person name="Parody-Merino A.M."/>
            <person name="Battley P.F."/>
            <person name="Fidler A.E."/>
            <person name="Prosdocimi F."/>
        </authorList>
    </citation>
    <scope>NUCLEOTIDE SEQUENCE [LARGE SCALE GENOMIC DNA]</scope>
</reference>
<keyword evidence="1" id="KW-0812">Transmembrane</keyword>
<feature type="transmembrane region" description="Helical" evidence="1">
    <location>
        <begin position="274"/>
        <end position="298"/>
    </location>
</feature>
<dbReference type="OrthoDB" id="3549872at2759"/>
<keyword evidence="1" id="KW-0472">Membrane</keyword>
<evidence type="ECO:0000313" key="3">
    <source>
        <dbReference type="Proteomes" id="UP000233556"/>
    </source>
</evidence>
<reference evidence="3" key="1">
    <citation type="submission" date="2017-11" db="EMBL/GenBank/DDBJ databases">
        <authorList>
            <person name="Lima N.C."/>
            <person name="Parody-Merino A.M."/>
            <person name="Battley P.F."/>
            <person name="Fidler A.E."/>
            <person name="Prosdocimi F."/>
        </authorList>
    </citation>
    <scope>NUCLEOTIDE SEQUENCE [LARGE SCALE GENOMIC DNA]</scope>
</reference>
<name>A0A2I0UCG6_LIMLA</name>
<keyword evidence="1" id="KW-1133">Transmembrane helix</keyword>
<evidence type="ECO:0008006" key="4">
    <source>
        <dbReference type="Google" id="ProtNLM"/>
    </source>
</evidence>
<proteinExistence type="predicted"/>
<dbReference type="AlphaFoldDB" id="A0A2I0UCG6"/>
<evidence type="ECO:0000256" key="1">
    <source>
        <dbReference type="SAM" id="Phobius"/>
    </source>
</evidence>
<sequence length="372" mass="42657">MSQQCVQVAKKASSILACIRNSMGSRTREVIVPLYWALVRSHLKYCGQFWAPHCKKDIKVLEHVQRRATKLVRHLEHKACEKQIRELELFSLEKRRLRRDGITLYNYLKEGYSEPEGYKSRMYPNNKSPEGILQLHLSDQWNDWPGQKFSPSKPEVNISIEEFLSYQATQSSEGYHSSVRLMLVGLVRGVWVIVSLVGKEKMSVYRASTERMDHPDVTLATSPAISIMAKTLQALGELSQGDLRVHPWTTKLTPTLAWVSNNISHMPDKKETQWLVAILGSGLLTYFNFLVVLVHLSFPDSVLPLSEDMIEGPEIGVEYTIIKFADDTKTGDAADSLEEKGALQRDLDRLEHWTMINGMKFNKFKYQILYLR</sequence>
<gene>
    <name evidence="2" type="ORF">llap_5946</name>
</gene>
<dbReference type="Proteomes" id="UP000233556">
    <property type="component" value="Unassembled WGS sequence"/>
</dbReference>
<keyword evidence="3" id="KW-1185">Reference proteome</keyword>
<protein>
    <recommendedName>
        <fullName evidence="4">Rna-directed dna polymerase from mobile element jockey-like</fullName>
    </recommendedName>
</protein>